<gene>
    <name evidence="1" type="ORF">MEUPH1_LOCUS11416</name>
</gene>
<reference evidence="1 2" key="1">
    <citation type="submission" date="2023-01" db="EMBL/GenBank/DDBJ databases">
        <authorList>
            <person name="Whitehead M."/>
        </authorList>
    </citation>
    <scope>NUCLEOTIDE SEQUENCE [LARGE SCALE GENOMIC DNA]</scope>
</reference>
<evidence type="ECO:0000313" key="1">
    <source>
        <dbReference type="EMBL" id="CAI6355582.1"/>
    </source>
</evidence>
<comment type="caution">
    <text evidence="1">The sequence shown here is derived from an EMBL/GenBank/DDBJ whole genome shotgun (WGS) entry which is preliminary data.</text>
</comment>
<organism evidence="1 2">
    <name type="scientific">Macrosiphum euphorbiae</name>
    <name type="common">potato aphid</name>
    <dbReference type="NCBI Taxonomy" id="13131"/>
    <lineage>
        <taxon>Eukaryota</taxon>
        <taxon>Metazoa</taxon>
        <taxon>Ecdysozoa</taxon>
        <taxon>Arthropoda</taxon>
        <taxon>Hexapoda</taxon>
        <taxon>Insecta</taxon>
        <taxon>Pterygota</taxon>
        <taxon>Neoptera</taxon>
        <taxon>Paraneoptera</taxon>
        <taxon>Hemiptera</taxon>
        <taxon>Sternorrhyncha</taxon>
        <taxon>Aphidomorpha</taxon>
        <taxon>Aphidoidea</taxon>
        <taxon>Aphididae</taxon>
        <taxon>Macrosiphini</taxon>
        <taxon>Macrosiphum</taxon>
    </lineage>
</organism>
<protein>
    <submittedName>
        <fullName evidence="1">Uncharacterized protein</fullName>
    </submittedName>
</protein>
<sequence>MCNHQRQIESKIQQKHDWNHFFNINYEKLRSCSTIELSVTYFKLLALKESFVTDYMEPSLEVTETLF</sequence>
<accession>A0AAV0WIE1</accession>
<dbReference type="EMBL" id="CARXXK010000002">
    <property type="protein sequence ID" value="CAI6355582.1"/>
    <property type="molecule type" value="Genomic_DNA"/>
</dbReference>
<proteinExistence type="predicted"/>
<evidence type="ECO:0000313" key="2">
    <source>
        <dbReference type="Proteomes" id="UP001160148"/>
    </source>
</evidence>
<name>A0AAV0WIE1_9HEMI</name>
<dbReference type="AlphaFoldDB" id="A0AAV0WIE1"/>
<keyword evidence="2" id="KW-1185">Reference proteome</keyword>
<dbReference type="Proteomes" id="UP001160148">
    <property type="component" value="Unassembled WGS sequence"/>
</dbReference>